<dbReference type="GO" id="GO:0005886">
    <property type="term" value="C:plasma membrane"/>
    <property type="evidence" value="ECO:0007669"/>
    <property type="project" value="TreeGrafter"/>
</dbReference>
<evidence type="ECO:0000256" key="1">
    <source>
        <dbReference type="ARBA" id="ARBA00010690"/>
    </source>
</evidence>
<protein>
    <submittedName>
        <fullName evidence="3">Type III secretion protein U</fullName>
    </submittedName>
</protein>
<sequence>MSDEKTEQPTRRKLKEARKKGTVAKSVDLVSAVLVLVTVALLTFAWRPLLDVLHQDITLVIDFCASERSMQGLWSVLTHTLANGAIICCAISLVAALAAALSLGAQVGLQVSFDPVMPKMDRLSPATGLKQIFSKRAVIDLLKMTVKAALIAAALWQVIVSLFPLITSAMYEPLAALTQILWRALLKLLFAAGILFVVIGVLDWKIQHWLMIRSQRMSKDEVKRDLKEREGEPKLKQERRKRAKELVNGGGEGFSSAVGRANVVVVNPTHYAVALRYVRGETPLPIVLAKGVDSAAFEIRALATRHQIPIVANPPVARALHKVAENRPIPSELFEVVAAILRWVDAIGQSAPSSEAR</sequence>
<keyword evidence="2" id="KW-1133">Transmembrane helix</keyword>
<dbReference type="PRINTS" id="PR00950">
    <property type="entry name" value="TYPE3IMSPROT"/>
</dbReference>
<name>A0A1X7ECY6_TRICW</name>
<keyword evidence="2" id="KW-0472">Membrane</keyword>
<evidence type="ECO:0000313" key="3">
    <source>
        <dbReference type="EMBL" id="SMF31842.1"/>
    </source>
</evidence>
<comment type="similarity">
    <text evidence="1">Belongs to the type III secretion exporter family.</text>
</comment>
<dbReference type="STRING" id="28094.SAMN06295900_105221"/>
<dbReference type="GeneID" id="95553696"/>
<dbReference type="Pfam" id="PF01312">
    <property type="entry name" value="Bac_export_2"/>
    <property type="match status" value="1"/>
</dbReference>
<reference evidence="4" key="1">
    <citation type="submission" date="2017-04" db="EMBL/GenBank/DDBJ databases">
        <authorList>
            <person name="Varghese N."/>
            <person name="Submissions S."/>
        </authorList>
    </citation>
    <scope>NUCLEOTIDE SEQUENCE [LARGE SCALE GENOMIC DNA]</scope>
    <source>
        <strain evidence="4">Ballard 720</strain>
    </source>
</reference>
<dbReference type="EMBL" id="FXAH01000005">
    <property type="protein sequence ID" value="SMF31842.1"/>
    <property type="molecule type" value="Genomic_DNA"/>
</dbReference>
<feature type="transmembrane region" description="Helical" evidence="2">
    <location>
        <begin position="144"/>
        <end position="166"/>
    </location>
</feature>
<dbReference type="Proteomes" id="UP000192911">
    <property type="component" value="Unassembled WGS sequence"/>
</dbReference>
<dbReference type="AlphaFoldDB" id="A0A1X7ECY6"/>
<dbReference type="GO" id="GO:0009306">
    <property type="term" value="P:protein secretion"/>
    <property type="evidence" value="ECO:0007669"/>
    <property type="project" value="InterPro"/>
</dbReference>
<dbReference type="SUPFAM" id="SSF160544">
    <property type="entry name" value="EscU C-terminal domain-like"/>
    <property type="match status" value="1"/>
</dbReference>
<feature type="transmembrane region" description="Helical" evidence="2">
    <location>
        <begin position="186"/>
        <end position="206"/>
    </location>
</feature>
<organism evidence="3 4">
    <name type="scientific">Trinickia caryophylli</name>
    <name type="common">Paraburkholderia caryophylli</name>
    <dbReference type="NCBI Taxonomy" id="28094"/>
    <lineage>
        <taxon>Bacteria</taxon>
        <taxon>Pseudomonadati</taxon>
        <taxon>Pseudomonadota</taxon>
        <taxon>Betaproteobacteria</taxon>
        <taxon>Burkholderiales</taxon>
        <taxon>Burkholderiaceae</taxon>
        <taxon>Trinickia</taxon>
    </lineage>
</organism>
<dbReference type="InterPro" id="IPR029025">
    <property type="entry name" value="T3SS_substrate_exporter_C"/>
</dbReference>
<keyword evidence="2" id="KW-0812">Transmembrane</keyword>
<evidence type="ECO:0000256" key="2">
    <source>
        <dbReference type="SAM" id="Phobius"/>
    </source>
</evidence>
<evidence type="ECO:0000313" key="4">
    <source>
        <dbReference type="Proteomes" id="UP000192911"/>
    </source>
</evidence>
<keyword evidence="4" id="KW-1185">Reference proteome</keyword>
<accession>A0A1X7ECY6</accession>
<dbReference type="InterPro" id="IPR006135">
    <property type="entry name" value="T3SS_substrate_exporter"/>
</dbReference>
<gene>
    <name evidence="3" type="ORF">SAMN06295900_105221</name>
</gene>
<dbReference type="RefSeq" id="WP_085227685.1">
    <property type="nucleotide sequence ID" value="NZ_BSQD01000004.1"/>
</dbReference>
<proteinExistence type="inferred from homology"/>
<dbReference type="OrthoDB" id="9807950at2"/>
<dbReference type="PANTHER" id="PTHR30531">
    <property type="entry name" value="FLAGELLAR BIOSYNTHETIC PROTEIN FLHB"/>
    <property type="match status" value="1"/>
</dbReference>
<dbReference type="Gene3D" id="3.40.1690.10">
    <property type="entry name" value="secretion proteins EscU"/>
    <property type="match status" value="1"/>
</dbReference>
<dbReference type="PANTHER" id="PTHR30531:SF12">
    <property type="entry name" value="FLAGELLAR BIOSYNTHETIC PROTEIN FLHB"/>
    <property type="match status" value="1"/>
</dbReference>
<feature type="transmembrane region" description="Helical" evidence="2">
    <location>
        <begin position="81"/>
        <end position="103"/>
    </location>
</feature>
<feature type="transmembrane region" description="Helical" evidence="2">
    <location>
        <begin position="21"/>
        <end position="46"/>
    </location>
</feature>